<name>A0A1D7SQ72_9CAUD</name>
<feature type="region of interest" description="Disordered" evidence="1">
    <location>
        <begin position="1"/>
        <end position="25"/>
    </location>
</feature>
<organism evidence="3 4">
    <name type="scientific">Cyanophage S-RIM12 isolate RW_01_0310</name>
    <dbReference type="NCBI Taxonomy" id="2790347"/>
    <lineage>
        <taxon>Viruses</taxon>
        <taxon>Duplodnaviria</taxon>
        <taxon>Heunggongvirae</taxon>
        <taxon>Uroviricota</taxon>
        <taxon>Caudoviricetes</taxon>
        <taxon>Pantevenvirales</taxon>
        <taxon>Kyanoviridae</taxon>
        <taxon>Brizovirus</taxon>
        <taxon>Brizovirus rhodeisland01</taxon>
    </lineage>
</organism>
<proteinExistence type="predicted"/>
<feature type="domain" description="CP12" evidence="2">
    <location>
        <begin position="4"/>
        <end position="75"/>
    </location>
</feature>
<evidence type="ECO:0000313" key="4">
    <source>
        <dbReference type="Proteomes" id="UP000226226"/>
    </source>
</evidence>
<evidence type="ECO:0000259" key="2">
    <source>
        <dbReference type="SMART" id="SM01093"/>
    </source>
</evidence>
<dbReference type="EMBL" id="KX349310">
    <property type="protein sequence ID" value="AOO15719.1"/>
    <property type="molecule type" value="Genomic_DNA"/>
</dbReference>
<dbReference type="Pfam" id="PF02672">
    <property type="entry name" value="CP12"/>
    <property type="match status" value="1"/>
</dbReference>
<reference evidence="3 4" key="1">
    <citation type="journal article" date="2016" name="Environ. Microbiol.">
        <title>Genomic diversification of marine cyanophages into stable ecotypes.</title>
        <authorList>
            <person name="Marston M.F."/>
            <person name="Martiny J.B."/>
        </authorList>
    </citation>
    <scope>NUCLEOTIDE SEQUENCE [LARGE SCALE GENOMIC DNA]</scope>
    <source>
        <strain evidence="3">RW_01_0310</strain>
    </source>
</reference>
<evidence type="ECO:0000256" key="1">
    <source>
        <dbReference type="SAM" id="MobiDB-lite"/>
    </source>
</evidence>
<sequence length="75" mass="8784">MESIEKHIAVDKEILDSPSTSPQQRRHIEGELHELEEYVEHHKKEIEAGDHHDPTYLELFCDSNPSEPECLVYED</sequence>
<feature type="compositionally biased region" description="Basic and acidic residues" evidence="1">
    <location>
        <begin position="1"/>
        <end position="15"/>
    </location>
</feature>
<dbReference type="Proteomes" id="UP000226226">
    <property type="component" value="Segment"/>
</dbReference>
<dbReference type="SMART" id="SM01093">
    <property type="entry name" value="CP12"/>
    <property type="match status" value="1"/>
</dbReference>
<evidence type="ECO:0000313" key="3">
    <source>
        <dbReference type="EMBL" id="AOO15719.1"/>
    </source>
</evidence>
<protein>
    <recommendedName>
        <fullName evidence="2">CP12 domain-containing protein</fullName>
    </recommendedName>
</protein>
<gene>
    <name evidence="3" type="ORF">RW010310_014</name>
</gene>
<accession>A0A1D7SQ72</accession>
<keyword evidence="4" id="KW-1185">Reference proteome</keyword>
<dbReference type="InterPro" id="IPR003823">
    <property type="entry name" value="CP12_dom"/>
</dbReference>